<evidence type="ECO:0000313" key="4">
    <source>
        <dbReference type="EMBL" id="SMP72125.1"/>
    </source>
</evidence>
<dbReference type="NCBIfam" id="TIGR00254">
    <property type="entry name" value="GGDEF"/>
    <property type="match status" value="1"/>
</dbReference>
<keyword evidence="5" id="KW-1185">Reference proteome</keyword>
<dbReference type="InterPro" id="IPR029787">
    <property type="entry name" value="Nucleotide_cyclase"/>
</dbReference>
<dbReference type="PROSITE" id="PS50887">
    <property type="entry name" value="GGDEF"/>
    <property type="match status" value="1"/>
</dbReference>
<name>A0ABY1QI30_9BURK</name>
<dbReference type="InterPro" id="IPR043128">
    <property type="entry name" value="Rev_trsase/Diguanyl_cyclase"/>
</dbReference>
<organism evidence="4 5">
    <name type="scientific">Noviherbaspirillum suwonense</name>
    <dbReference type="NCBI Taxonomy" id="1224511"/>
    <lineage>
        <taxon>Bacteria</taxon>
        <taxon>Pseudomonadati</taxon>
        <taxon>Pseudomonadota</taxon>
        <taxon>Betaproteobacteria</taxon>
        <taxon>Burkholderiales</taxon>
        <taxon>Oxalobacteraceae</taxon>
        <taxon>Noviherbaspirillum</taxon>
    </lineage>
</organism>
<evidence type="ECO:0000313" key="5">
    <source>
        <dbReference type="Proteomes" id="UP001158049"/>
    </source>
</evidence>
<dbReference type="PANTHER" id="PTHR45138:SF9">
    <property type="entry name" value="DIGUANYLATE CYCLASE DGCM-RELATED"/>
    <property type="match status" value="1"/>
</dbReference>
<dbReference type="Pfam" id="PF00990">
    <property type="entry name" value="GGDEF"/>
    <property type="match status" value="1"/>
</dbReference>
<dbReference type="SUPFAM" id="SSF55073">
    <property type="entry name" value="Nucleotide cyclase"/>
    <property type="match status" value="1"/>
</dbReference>
<dbReference type="InterPro" id="IPR003018">
    <property type="entry name" value="GAF"/>
</dbReference>
<dbReference type="PANTHER" id="PTHR45138">
    <property type="entry name" value="REGULATORY COMPONENTS OF SENSORY TRANSDUCTION SYSTEM"/>
    <property type="match status" value="1"/>
</dbReference>
<dbReference type="InterPro" id="IPR000160">
    <property type="entry name" value="GGDEF_dom"/>
</dbReference>
<protein>
    <recommendedName>
        <fullName evidence="1">diguanylate cyclase</fullName>
        <ecNumber evidence="1">2.7.7.65</ecNumber>
    </recommendedName>
</protein>
<dbReference type="InterPro" id="IPR029016">
    <property type="entry name" value="GAF-like_dom_sf"/>
</dbReference>
<reference evidence="4 5" key="1">
    <citation type="submission" date="2017-05" db="EMBL/GenBank/DDBJ databases">
        <authorList>
            <person name="Varghese N."/>
            <person name="Submissions S."/>
        </authorList>
    </citation>
    <scope>NUCLEOTIDE SEQUENCE [LARGE SCALE GENOMIC DNA]</scope>
    <source>
        <strain evidence="4 5">DSM 26001</strain>
    </source>
</reference>
<dbReference type="Pfam" id="PF01590">
    <property type="entry name" value="GAF"/>
    <property type="match status" value="1"/>
</dbReference>
<dbReference type="EMBL" id="FXUL01000017">
    <property type="protein sequence ID" value="SMP72125.1"/>
    <property type="molecule type" value="Genomic_DNA"/>
</dbReference>
<dbReference type="Gene3D" id="3.30.70.270">
    <property type="match status" value="1"/>
</dbReference>
<evidence type="ECO:0000256" key="1">
    <source>
        <dbReference type="ARBA" id="ARBA00012528"/>
    </source>
</evidence>
<dbReference type="SMART" id="SM00065">
    <property type="entry name" value="GAF"/>
    <property type="match status" value="1"/>
</dbReference>
<comment type="caution">
    <text evidence="4">The sequence shown here is derived from an EMBL/GenBank/DDBJ whole genome shotgun (WGS) entry which is preliminary data.</text>
</comment>
<feature type="domain" description="GGDEF" evidence="3">
    <location>
        <begin position="206"/>
        <end position="331"/>
    </location>
</feature>
<dbReference type="InterPro" id="IPR050469">
    <property type="entry name" value="Diguanylate_Cyclase"/>
</dbReference>
<accession>A0ABY1QI30</accession>
<dbReference type="Gene3D" id="3.30.450.40">
    <property type="match status" value="1"/>
</dbReference>
<evidence type="ECO:0000259" key="3">
    <source>
        <dbReference type="PROSITE" id="PS50887"/>
    </source>
</evidence>
<evidence type="ECO:0000256" key="2">
    <source>
        <dbReference type="ARBA" id="ARBA00034247"/>
    </source>
</evidence>
<dbReference type="EC" id="2.7.7.65" evidence="1"/>
<sequence length="331" mass="35687">MQGRLLNPRLDSLRPFLSLQESLPALLACLRTVVPMRLWMVGRLAGNAWTVVQADDLQDRVKPGDSFPWPDTLCVRVLEHYGSCFAADAAANPILASAPVRASIRVGAYIGYPMLSWRGELLGTICAIDPYPQPAFTTQQRQIVETVSRTISTLVAHSFKLDETRRAAEHGVKAPVNIDHLTGLPNLAAWQALLDQEEAATLPEDDDALVVLVDIAAPEGIVAEAGSIDWDKRLVALAHLLKSHVRGRDVVARTGLNRFSLLLRGVSAEQGRAAIDKLRQALQQSGANAAVGHATRMASGTLAGAARIADIRMFNERLATKGETCGDRGAA</sequence>
<gene>
    <name evidence="4" type="ORF">SAMN06295970_117150</name>
</gene>
<dbReference type="RefSeq" id="WP_283444044.1">
    <property type="nucleotide sequence ID" value="NZ_FXUL01000017.1"/>
</dbReference>
<proteinExistence type="predicted"/>
<dbReference type="SUPFAM" id="SSF55781">
    <property type="entry name" value="GAF domain-like"/>
    <property type="match status" value="1"/>
</dbReference>
<dbReference type="SMART" id="SM00267">
    <property type="entry name" value="GGDEF"/>
    <property type="match status" value="1"/>
</dbReference>
<dbReference type="Proteomes" id="UP001158049">
    <property type="component" value="Unassembled WGS sequence"/>
</dbReference>
<comment type="catalytic activity">
    <reaction evidence="2">
        <text>2 GTP = 3',3'-c-di-GMP + 2 diphosphate</text>
        <dbReference type="Rhea" id="RHEA:24898"/>
        <dbReference type="ChEBI" id="CHEBI:33019"/>
        <dbReference type="ChEBI" id="CHEBI:37565"/>
        <dbReference type="ChEBI" id="CHEBI:58805"/>
        <dbReference type="EC" id="2.7.7.65"/>
    </reaction>
</comment>